<proteinExistence type="predicted"/>
<comment type="cofactor">
    <cofactor evidence="1">
        <name>FMN</name>
        <dbReference type="ChEBI" id="CHEBI:58210"/>
    </cofactor>
</comment>
<name>A0ABZ0B4J8_9BURK</name>
<keyword evidence="3" id="KW-0288">FMN</keyword>
<dbReference type="Proteomes" id="UP001302257">
    <property type="component" value="Chromosome"/>
</dbReference>
<sequence length="186" mass="21214">MDTPLLTAPDIRQRIWQELQRALQDRHHEWRTPVLATVNADGLPQARTVVLRHADARQATLQFFTDKRSPKFAELEAAPSVALVFWSKRLSWQLRIQATATLQRSGPDVDAVWTRISQSPAAGDYLSAKAPGDVWEEDASDTPSDNTQHFLGIVTLRVQNLDWLELARTGHRRAVFTADQWEWRVP</sequence>
<dbReference type="SUPFAM" id="SSF50475">
    <property type="entry name" value="FMN-binding split barrel"/>
    <property type="match status" value="1"/>
</dbReference>
<dbReference type="EMBL" id="CP132507">
    <property type="protein sequence ID" value="WNO05792.1"/>
    <property type="molecule type" value="Genomic_DNA"/>
</dbReference>
<dbReference type="RefSeq" id="WP_313868527.1">
    <property type="nucleotide sequence ID" value="NZ_CP132507.1"/>
</dbReference>
<dbReference type="PANTHER" id="PTHR10851">
    <property type="entry name" value="PYRIDOXINE-5-PHOSPHATE OXIDASE"/>
    <property type="match status" value="1"/>
</dbReference>
<protein>
    <submittedName>
        <fullName evidence="6">Pyridoxamine 5'-phosphate oxidase family protein</fullName>
    </submittedName>
</protein>
<evidence type="ECO:0000256" key="3">
    <source>
        <dbReference type="ARBA" id="ARBA00022643"/>
    </source>
</evidence>
<evidence type="ECO:0000259" key="5">
    <source>
        <dbReference type="Pfam" id="PF12766"/>
    </source>
</evidence>
<dbReference type="InterPro" id="IPR000659">
    <property type="entry name" value="Pyridox_Oxase"/>
</dbReference>
<evidence type="ECO:0000256" key="4">
    <source>
        <dbReference type="ARBA" id="ARBA00023002"/>
    </source>
</evidence>
<dbReference type="Gene3D" id="2.30.110.10">
    <property type="entry name" value="Electron Transport, Fmn-binding Protein, Chain A"/>
    <property type="match status" value="1"/>
</dbReference>
<gene>
    <name evidence="6" type="ORF">RAN89_04990</name>
</gene>
<dbReference type="InterPro" id="IPR012349">
    <property type="entry name" value="Split_barrel_FMN-bd"/>
</dbReference>
<keyword evidence="7" id="KW-1185">Reference proteome</keyword>
<evidence type="ECO:0000256" key="2">
    <source>
        <dbReference type="ARBA" id="ARBA00022630"/>
    </source>
</evidence>
<evidence type="ECO:0000313" key="6">
    <source>
        <dbReference type="EMBL" id="WNO05792.1"/>
    </source>
</evidence>
<dbReference type="PANTHER" id="PTHR10851:SF3">
    <property type="entry name" value="PYRIDOXINE_PYRIDOXAMINE 5'-PHOSPHATE OXIDASE 2"/>
    <property type="match status" value="1"/>
</dbReference>
<keyword evidence="4" id="KW-0560">Oxidoreductase</keyword>
<reference evidence="6 7" key="1">
    <citation type="submission" date="2023-08" db="EMBL/GenBank/DDBJ databases">
        <title>Rhodoferax potami sp. nov. and Rhodoferax mekongensis sp. nov., isolated from the Mekong River in Thailand.</title>
        <authorList>
            <person name="Kitikhun S."/>
            <person name="Charoenyingcharoen P."/>
            <person name="Siriarchawattana P."/>
            <person name="Likhitrattanapisal S."/>
            <person name="Nilsakha T."/>
            <person name="Chanpet A."/>
            <person name="Rattanawaree P."/>
            <person name="Ingsriswang S."/>
        </authorList>
    </citation>
    <scope>NUCLEOTIDE SEQUENCE [LARGE SCALE GENOMIC DNA]</scope>
    <source>
        <strain evidence="6 7">TBRC 17307</strain>
    </source>
</reference>
<dbReference type="InterPro" id="IPR024624">
    <property type="entry name" value="Pyridox_Oxase_Alr4036_FMN-bd"/>
</dbReference>
<evidence type="ECO:0000313" key="7">
    <source>
        <dbReference type="Proteomes" id="UP001302257"/>
    </source>
</evidence>
<accession>A0ABZ0B4J8</accession>
<evidence type="ECO:0000256" key="1">
    <source>
        <dbReference type="ARBA" id="ARBA00001917"/>
    </source>
</evidence>
<keyword evidence="2" id="KW-0285">Flavoprotein</keyword>
<dbReference type="Pfam" id="PF12766">
    <property type="entry name" value="Pyridox_oxase_2"/>
    <property type="match status" value="1"/>
</dbReference>
<feature type="domain" description="Pyridoxamine 5'-phosphate oxidase Alr4036 family FMN-binding" evidence="5">
    <location>
        <begin position="16"/>
        <end position="102"/>
    </location>
</feature>
<organism evidence="6 7">
    <name type="scientific">Rhodoferax mekongensis</name>
    <dbReference type="NCBI Taxonomy" id="3068341"/>
    <lineage>
        <taxon>Bacteria</taxon>
        <taxon>Pseudomonadati</taxon>
        <taxon>Pseudomonadota</taxon>
        <taxon>Betaproteobacteria</taxon>
        <taxon>Burkholderiales</taxon>
        <taxon>Comamonadaceae</taxon>
        <taxon>Rhodoferax</taxon>
    </lineage>
</organism>